<dbReference type="EMBL" id="JBEFKJ010000029">
    <property type="protein sequence ID" value="KAL2038849.1"/>
    <property type="molecule type" value="Genomic_DNA"/>
</dbReference>
<reference evidence="3 4" key="1">
    <citation type="submission" date="2024-09" db="EMBL/GenBank/DDBJ databases">
        <title>Rethinking Asexuality: The Enigmatic Case of Functional Sexual Genes in Lepraria (Stereocaulaceae).</title>
        <authorList>
            <person name="Doellman M."/>
            <person name="Sun Y."/>
            <person name="Barcenas-Pena A."/>
            <person name="Lumbsch H.T."/>
            <person name="Grewe F."/>
        </authorList>
    </citation>
    <scope>NUCLEOTIDE SEQUENCE [LARGE SCALE GENOMIC DNA]</scope>
    <source>
        <strain evidence="3 4">Mercado 3170</strain>
    </source>
</reference>
<feature type="transmembrane region" description="Helical" evidence="2">
    <location>
        <begin position="76"/>
        <end position="97"/>
    </location>
</feature>
<keyword evidence="2" id="KW-0812">Transmembrane</keyword>
<gene>
    <name evidence="3" type="ORF">N7G274_008371</name>
</gene>
<comment type="caution">
    <text evidence="3">The sequence shown here is derived from an EMBL/GenBank/DDBJ whole genome shotgun (WGS) entry which is preliminary data.</text>
</comment>
<evidence type="ECO:0000256" key="2">
    <source>
        <dbReference type="SAM" id="Phobius"/>
    </source>
</evidence>
<accession>A0ABR3ZYT7</accession>
<name>A0ABR3ZYT7_9LECA</name>
<keyword evidence="2" id="KW-0472">Membrane</keyword>
<protein>
    <submittedName>
        <fullName evidence="3">Uncharacterized protein</fullName>
    </submittedName>
</protein>
<evidence type="ECO:0000313" key="4">
    <source>
        <dbReference type="Proteomes" id="UP001590950"/>
    </source>
</evidence>
<feature type="region of interest" description="Disordered" evidence="1">
    <location>
        <begin position="1"/>
        <end position="72"/>
    </location>
</feature>
<feature type="compositionally biased region" description="Polar residues" evidence="1">
    <location>
        <begin position="22"/>
        <end position="41"/>
    </location>
</feature>
<evidence type="ECO:0000256" key="1">
    <source>
        <dbReference type="SAM" id="MobiDB-lite"/>
    </source>
</evidence>
<keyword evidence="4" id="KW-1185">Reference proteome</keyword>
<keyword evidence="2" id="KW-1133">Transmembrane helix</keyword>
<dbReference type="Proteomes" id="UP001590950">
    <property type="component" value="Unassembled WGS sequence"/>
</dbReference>
<sequence length="112" mass="12295">MDSQTAAPNVPAPAYTVKESETLPTYTASNDVEAQQSSWTASPPPTYLPSWQPQPTVVTVRTTRPQNRSPQNQRRGLLCCLLVAFLVVAILIIVTIVEVVQRFNAQVNNQSS</sequence>
<proteinExistence type="predicted"/>
<feature type="compositionally biased region" description="Low complexity" evidence="1">
    <location>
        <begin position="53"/>
        <end position="72"/>
    </location>
</feature>
<organism evidence="3 4">
    <name type="scientific">Stereocaulon virgatum</name>
    <dbReference type="NCBI Taxonomy" id="373712"/>
    <lineage>
        <taxon>Eukaryota</taxon>
        <taxon>Fungi</taxon>
        <taxon>Dikarya</taxon>
        <taxon>Ascomycota</taxon>
        <taxon>Pezizomycotina</taxon>
        <taxon>Lecanoromycetes</taxon>
        <taxon>OSLEUM clade</taxon>
        <taxon>Lecanoromycetidae</taxon>
        <taxon>Lecanorales</taxon>
        <taxon>Lecanorineae</taxon>
        <taxon>Stereocaulaceae</taxon>
        <taxon>Stereocaulon</taxon>
    </lineage>
</organism>
<evidence type="ECO:0000313" key="3">
    <source>
        <dbReference type="EMBL" id="KAL2038849.1"/>
    </source>
</evidence>